<proteinExistence type="predicted"/>
<dbReference type="EMBL" id="ATNM01000118">
    <property type="protein sequence ID" value="EPR67584.1"/>
    <property type="molecule type" value="Genomic_DNA"/>
</dbReference>
<dbReference type="Proteomes" id="UP000014974">
    <property type="component" value="Unassembled WGS sequence"/>
</dbReference>
<accession>S7WLH1</accession>
<comment type="caution">
    <text evidence="1">The sequence shown here is derived from an EMBL/GenBank/DDBJ whole genome shotgun (WGS) entry which is preliminary data.</text>
</comment>
<sequence length="44" mass="4682">MGIVSISPTHKGRNVIARDETRGLVKALKTIAELGLILVQGDIP</sequence>
<reference evidence="1 2" key="1">
    <citation type="journal article" date="2013" name="Genome Announc.">
        <title>Draft Genome Sequence of Cyclobacterium qasimii Strain M12-11BT, Isolated from Arctic Marine Sediment.</title>
        <authorList>
            <person name="Shivaji S."/>
            <person name="Ara S."/>
            <person name="Singh A."/>
            <person name="Kumar Pinnaka A."/>
        </authorList>
    </citation>
    <scope>NUCLEOTIDE SEQUENCE [LARGE SCALE GENOMIC DNA]</scope>
    <source>
        <strain evidence="1 2">M12-11B</strain>
    </source>
</reference>
<evidence type="ECO:0000313" key="1">
    <source>
        <dbReference type="EMBL" id="EPR67584.1"/>
    </source>
</evidence>
<name>S7WLH1_9BACT</name>
<dbReference type="AlphaFoldDB" id="S7WLH1"/>
<organism evidence="1 2">
    <name type="scientific">Cyclobacterium qasimii M12-11B</name>
    <dbReference type="NCBI Taxonomy" id="641524"/>
    <lineage>
        <taxon>Bacteria</taxon>
        <taxon>Pseudomonadati</taxon>
        <taxon>Bacteroidota</taxon>
        <taxon>Cytophagia</taxon>
        <taxon>Cytophagales</taxon>
        <taxon>Cyclobacteriaceae</taxon>
        <taxon>Cyclobacterium</taxon>
    </lineage>
</organism>
<evidence type="ECO:0000313" key="2">
    <source>
        <dbReference type="Proteomes" id="UP000014974"/>
    </source>
</evidence>
<protein>
    <submittedName>
        <fullName evidence="1">Uncharacterized protein</fullName>
    </submittedName>
</protein>
<gene>
    <name evidence="1" type="ORF">ADICYQ_3372</name>
</gene>